<organism evidence="9 10">
    <name type="scientific">Oncorhynchus tshawytscha</name>
    <name type="common">Chinook salmon</name>
    <name type="synonym">Salmo tshawytscha</name>
    <dbReference type="NCBI Taxonomy" id="74940"/>
    <lineage>
        <taxon>Eukaryota</taxon>
        <taxon>Metazoa</taxon>
        <taxon>Chordata</taxon>
        <taxon>Craniata</taxon>
        <taxon>Vertebrata</taxon>
        <taxon>Euteleostomi</taxon>
        <taxon>Actinopterygii</taxon>
        <taxon>Neopterygii</taxon>
        <taxon>Teleostei</taxon>
        <taxon>Protacanthopterygii</taxon>
        <taxon>Salmoniformes</taxon>
        <taxon>Salmonidae</taxon>
        <taxon>Salmoninae</taxon>
        <taxon>Oncorhynchus</taxon>
    </lineage>
</organism>
<evidence type="ECO:0000256" key="2">
    <source>
        <dbReference type="ARBA" id="ARBA00022723"/>
    </source>
</evidence>
<dbReference type="InterPro" id="IPR013087">
    <property type="entry name" value="Znf_C2H2_type"/>
</dbReference>
<accession>A0AAZ3RLS4</accession>
<feature type="domain" description="C2H2-type" evidence="8">
    <location>
        <begin position="28"/>
        <end position="55"/>
    </location>
</feature>
<evidence type="ECO:0000256" key="4">
    <source>
        <dbReference type="ARBA" id="ARBA00022771"/>
    </source>
</evidence>
<dbReference type="PROSITE" id="PS00028">
    <property type="entry name" value="ZINC_FINGER_C2H2_1"/>
    <property type="match status" value="1"/>
</dbReference>
<evidence type="ECO:0000313" key="10">
    <source>
        <dbReference type="Proteomes" id="UP000694402"/>
    </source>
</evidence>
<dbReference type="InterPro" id="IPR036236">
    <property type="entry name" value="Znf_C2H2_sf"/>
</dbReference>
<dbReference type="Ensembl" id="ENSOTST00005186555.1">
    <property type="protein sequence ID" value="ENSOTSP00005142552.1"/>
    <property type="gene ID" value="ENSOTSG00005056334.1"/>
</dbReference>
<reference evidence="10" key="1">
    <citation type="journal article" date="2018" name="PLoS ONE">
        <title>Chinook salmon (Oncorhynchus tshawytscha) genome and transcriptome.</title>
        <authorList>
            <person name="Christensen K.A."/>
            <person name="Leong J.S."/>
            <person name="Sakhrani D."/>
            <person name="Biagi C.A."/>
            <person name="Minkley D.R."/>
            <person name="Withler R.E."/>
            <person name="Rondeau E.B."/>
            <person name="Koop B.F."/>
            <person name="Devlin R.H."/>
        </authorList>
    </citation>
    <scope>NUCLEOTIDE SEQUENCE [LARGE SCALE GENOMIC DNA]</scope>
</reference>
<dbReference type="PANTHER" id="PTHR16515">
    <property type="entry name" value="PR DOMAIN ZINC FINGER PROTEIN"/>
    <property type="match status" value="1"/>
</dbReference>
<dbReference type="FunFam" id="3.30.160.60:FF:002343">
    <property type="entry name" value="Zinc finger protein 33A"/>
    <property type="match status" value="1"/>
</dbReference>
<evidence type="ECO:0000259" key="8">
    <source>
        <dbReference type="PROSITE" id="PS50157"/>
    </source>
</evidence>
<keyword evidence="10" id="KW-1185">Reference proteome</keyword>
<dbReference type="GO" id="GO:0008270">
    <property type="term" value="F:zinc ion binding"/>
    <property type="evidence" value="ECO:0007669"/>
    <property type="project" value="UniProtKB-KW"/>
</dbReference>
<dbReference type="Proteomes" id="UP000694402">
    <property type="component" value="Unassembled WGS sequence"/>
</dbReference>
<keyword evidence="5" id="KW-0862">Zinc</keyword>
<dbReference type="InterPro" id="IPR050331">
    <property type="entry name" value="Zinc_finger"/>
</dbReference>
<evidence type="ECO:0000256" key="6">
    <source>
        <dbReference type="ARBA" id="ARBA00023242"/>
    </source>
</evidence>
<evidence type="ECO:0000256" key="1">
    <source>
        <dbReference type="ARBA" id="ARBA00004123"/>
    </source>
</evidence>
<keyword evidence="4 7" id="KW-0863">Zinc-finger</keyword>
<evidence type="ECO:0000256" key="7">
    <source>
        <dbReference type="PROSITE-ProRule" id="PRU00042"/>
    </source>
</evidence>
<dbReference type="AlphaFoldDB" id="A0AAZ3RLS4"/>
<dbReference type="Gene3D" id="3.30.160.60">
    <property type="entry name" value="Classic Zinc Finger"/>
    <property type="match status" value="2"/>
</dbReference>
<dbReference type="GeneTree" id="ENSGT01150000286958"/>
<keyword evidence="2" id="KW-0479">Metal-binding</keyword>
<name>A0AAZ3RLS4_ONCTS</name>
<sequence>STARICTKGHTPMSLDIHIFIHTGEKPYKCKECGKCFSENSSYRCHLLIHSGLKPLKYRYYGKAFKQKSLHWTHLSVHTGERKFSCSPMRQAVGKKGTSDTSPVF</sequence>
<dbReference type="PROSITE" id="PS50157">
    <property type="entry name" value="ZINC_FINGER_C2H2_2"/>
    <property type="match status" value="1"/>
</dbReference>
<evidence type="ECO:0000256" key="3">
    <source>
        <dbReference type="ARBA" id="ARBA00022737"/>
    </source>
</evidence>
<dbReference type="PANTHER" id="PTHR16515:SF49">
    <property type="entry name" value="GASTRULA ZINC FINGER PROTEIN XLCGF49.1-LIKE-RELATED"/>
    <property type="match status" value="1"/>
</dbReference>
<protein>
    <recommendedName>
        <fullName evidence="8">C2H2-type domain-containing protein</fullName>
    </recommendedName>
</protein>
<comment type="subcellular location">
    <subcellularLocation>
        <location evidence="1">Nucleus</location>
    </subcellularLocation>
</comment>
<evidence type="ECO:0000256" key="5">
    <source>
        <dbReference type="ARBA" id="ARBA00022833"/>
    </source>
</evidence>
<keyword evidence="6" id="KW-0539">Nucleus</keyword>
<dbReference type="GO" id="GO:0010468">
    <property type="term" value="P:regulation of gene expression"/>
    <property type="evidence" value="ECO:0007669"/>
    <property type="project" value="TreeGrafter"/>
</dbReference>
<dbReference type="GO" id="GO:0005634">
    <property type="term" value="C:nucleus"/>
    <property type="evidence" value="ECO:0007669"/>
    <property type="project" value="UniProtKB-SubCell"/>
</dbReference>
<proteinExistence type="predicted"/>
<dbReference type="SUPFAM" id="SSF57667">
    <property type="entry name" value="beta-beta-alpha zinc fingers"/>
    <property type="match status" value="2"/>
</dbReference>
<reference evidence="9" key="2">
    <citation type="submission" date="2025-08" db="UniProtKB">
        <authorList>
            <consortium name="Ensembl"/>
        </authorList>
    </citation>
    <scope>IDENTIFICATION</scope>
</reference>
<evidence type="ECO:0000313" key="9">
    <source>
        <dbReference type="Ensembl" id="ENSOTSP00005142552.1"/>
    </source>
</evidence>
<reference evidence="9" key="3">
    <citation type="submission" date="2025-09" db="UniProtKB">
        <authorList>
            <consortium name="Ensembl"/>
        </authorList>
    </citation>
    <scope>IDENTIFICATION</scope>
</reference>
<keyword evidence="3" id="KW-0677">Repeat</keyword>